<dbReference type="Proteomes" id="UP000436483">
    <property type="component" value="Unassembled WGS sequence"/>
</dbReference>
<dbReference type="Pfam" id="PF01037">
    <property type="entry name" value="AsnC_trans_reg"/>
    <property type="match status" value="1"/>
</dbReference>
<organism evidence="5 6">
    <name type="scientific">Microvirga makkahensis</name>
    <dbReference type="NCBI Taxonomy" id="1128670"/>
    <lineage>
        <taxon>Bacteria</taxon>
        <taxon>Pseudomonadati</taxon>
        <taxon>Pseudomonadota</taxon>
        <taxon>Alphaproteobacteria</taxon>
        <taxon>Hyphomicrobiales</taxon>
        <taxon>Methylobacteriaceae</taxon>
        <taxon>Microvirga</taxon>
    </lineage>
</organism>
<keyword evidence="3" id="KW-0804">Transcription</keyword>
<dbReference type="PROSITE" id="PS50956">
    <property type="entry name" value="HTH_ASNC_2"/>
    <property type="match status" value="1"/>
</dbReference>
<dbReference type="InterPro" id="IPR019885">
    <property type="entry name" value="Tscrpt_reg_HTH_AsnC-type_CS"/>
</dbReference>
<dbReference type="FunFam" id="1.10.10.10:FF:000186">
    <property type="entry name" value="AsnC family transcriptional regulator"/>
    <property type="match status" value="1"/>
</dbReference>
<reference evidence="5 6" key="2">
    <citation type="submission" date="2020-01" db="EMBL/GenBank/DDBJ databases">
        <title>Microvirga sp. nov., an arsenate reduction bacterium isolated from Tibet hotspring sediments.</title>
        <authorList>
            <person name="Xian W.-D."/>
            <person name="Li W.-J."/>
        </authorList>
    </citation>
    <scope>NUCLEOTIDE SEQUENCE [LARGE SCALE GENOMIC DNA]</scope>
    <source>
        <strain evidence="5 6">KCTC 23863</strain>
    </source>
</reference>
<dbReference type="Gene3D" id="1.10.10.10">
    <property type="entry name" value="Winged helix-like DNA-binding domain superfamily/Winged helix DNA-binding domain"/>
    <property type="match status" value="1"/>
</dbReference>
<dbReference type="InterPro" id="IPR011008">
    <property type="entry name" value="Dimeric_a/b-barrel"/>
</dbReference>
<comment type="caution">
    <text evidence="5">The sequence shown here is derived from an EMBL/GenBank/DDBJ whole genome shotgun (WGS) entry which is preliminary data.</text>
</comment>
<accession>A0A7X3MNN6</accession>
<dbReference type="OrthoDB" id="7847328at2"/>
<dbReference type="EMBL" id="WURB01000002">
    <property type="protein sequence ID" value="MXQ10422.1"/>
    <property type="molecule type" value="Genomic_DNA"/>
</dbReference>
<dbReference type="PROSITE" id="PS00519">
    <property type="entry name" value="HTH_ASNC_1"/>
    <property type="match status" value="1"/>
</dbReference>
<evidence type="ECO:0000256" key="1">
    <source>
        <dbReference type="ARBA" id="ARBA00023015"/>
    </source>
</evidence>
<dbReference type="GO" id="GO:0005829">
    <property type="term" value="C:cytosol"/>
    <property type="evidence" value="ECO:0007669"/>
    <property type="project" value="TreeGrafter"/>
</dbReference>
<keyword evidence="2" id="KW-0238">DNA-binding</keyword>
<evidence type="ECO:0000256" key="3">
    <source>
        <dbReference type="ARBA" id="ARBA00023163"/>
    </source>
</evidence>
<dbReference type="Pfam" id="PF13412">
    <property type="entry name" value="HTH_24"/>
    <property type="match status" value="1"/>
</dbReference>
<name>A0A7X3MNN6_9HYPH</name>
<keyword evidence="6" id="KW-1185">Reference proteome</keyword>
<dbReference type="AlphaFoldDB" id="A0A7X3MNN6"/>
<dbReference type="CDD" id="cd00090">
    <property type="entry name" value="HTH_ARSR"/>
    <property type="match status" value="1"/>
</dbReference>
<evidence type="ECO:0000313" key="5">
    <source>
        <dbReference type="EMBL" id="MXQ10422.1"/>
    </source>
</evidence>
<dbReference type="PANTHER" id="PTHR30154:SF34">
    <property type="entry name" value="TRANSCRIPTIONAL REGULATOR AZLB"/>
    <property type="match status" value="1"/>
</dbReference>
<proteinExistence type="predicted"/>
<dbReference type="Gene3D" id="3.30.70.920">
    <property type="match status" value="1"/>
</dbReference>
<evidence type="ECO:0000256" key="2">
    <source>
        <dbReference type="ARBA" id="ARBA00023125"/>
    </source>
</evidence>
<dbReference type="InterPro" id="IPR019888">
    <property type="entry name" value="Tscrpt_reg_AsnC-like"/>
</dbReference>
<dbReference type="SUPFAM" id="SSF46785">
    <property type="entry name" value="Winged helix' DNA-binding domain"/>
    <property type="match status" value="1"/>
</dbReference>
<dbReference type="GO" id="GO:0006355">
    <property type="term" value="P:regulation of DNA-templated transcription"/>
    <property type="evidence" value="ECO:0007669"/>
    <property type="project" value="UniProtKB-ARBA"/>
</dbReference>
<dbReference type="SUPFAM" id="SSF54909">
    <property type="entry name" value="Dimeric alpha+beta barrel"/>
    <property type="match status" value="1"/>
</dbReference>
<gene>
    <name evidence="5" type="ORF">GR328_02900</name>
</gene>
<dbReference type="GO" id="GO:0043565">
    <property type="term" value="F:sequence-specific DNA binding"/>
    <property type="evidence" value="ECO:0007669"/>
    <property type="project" value="InterPro"/>
</dbReference>
<dbReference type="GO" id="GO:0043200">
    <property type="term" value="P:response to amino acid"/>
    <property type="evidence" value="ECO:0007669"/>
    <property type="project" value="TreeGrafter"/>
</dbReference>
<reference evidence="5 6" key="1">
    <citation type="submission" date="2019-12" db="EMBL/GenBank/DDBJ databases">
        <authorList>
            <person name="Yuan C.-G."/>
        </authorList>
    </citation>
    <scope>NUCLEOTIDE SEQUENCE [LARGE SCALE GENOMIC DNA]</scope>
    <source>
        <strain evidence="5 6">KCTC 23863</strain>
    </source>
</reference>
<dbReference type="SMART" id="SM00344">
    <property type="entry name" value="HTH_ASNC"/>
    <property type="match status" value="1"/>
</dbReference>
<dbReference type="InterPro" id="IPR019887">
    <property type="entry name" value="Tscrpt_reg_AsnC/Lrp_C"/>
</dbReference>
<evidence type="ECO:0000259" key="4">
    <source>
        <dbReference type="PROSITE" id="PS50956"/>
    </source>
</evidence>
<dbReference type="PRINTS" id="PR00033">
    <property type="entry name" value="HTHASNC"/>
</dbReference>
<sequence>MGGNMPSLDRMDRKILSALRDDGRLTMAELAEKVGLSPSPCWTRVRRLEASGAIEGYVAVLDHKVIGVPNVVFVEVTLDKHDEHMLEQFGEALARIPEVIEAHLVTGDYDYLVKVAVADTEHYERFLRQSLYRIPGIRHSRSTFALRELKRDTSVDPLLLAGR</sequence>
<dbReference type="InterPro" id="IPR011991">
    <property type="entry name" value="ArsR-like_HTH"/>
</dbReference>
<keyword evidence="1" id="KW-0805">Transcription regulation</keyword>
<dbReference type="PANTHER" id="PTHR30154">
    <property type="entry name" value="LEUCINE-RESPONSIVE REGULATORY PROTEIN"/>
    <property type="match status" value="1"/>
</dbReference>
<feature type="domain" description="HTH asnC-type" evidence="4">
    <location>
        <begin position="8"/>
        <end position="69"/>
    </location>
</feature>
<dbReference type="InterPro" id="IPR000485">
    <property type="entry name" value="AsnC-type_HTH_dom"/>
</dbReference>
<dbReference type="InterPro" id="IPR036390">
    <property type="entry name" value="WH_DNA-bd_sf"/>
</dbReference>
<protein>
    <submittedName>
        <fullName evidence="5">Winged helix-turn-helix transcriptional regulator</fullName>
    </submittedName>
</protein>
<dbReference type="InterPro" id="IPR036388">
    <property type="entry name" value="WH-like_DNA-bd_sf"/>
</dbReference>
<evidence type="ECO:0000313" key="6">
    <source>
        <dbReference type="Proteomes" id="UP000436483"/>
    </source>
</evidence>